<protein>
    <submittedName>
        <fullName evidence="1">Uncharacterized protein</fullName>
    </submittedName>
</protein>
<dbReference type="AlphaFoldDB" id="A0A6C0QUB5"/>
<dbReference type="RefSeq" id="WP_172423411.1">
    <property type="nucleotide sequence ID" value="NZ_CP019717.1"/>
</dbReference>
<organism evidence="1 2">
    <name type="scientific">Paenibacillus larvae subsp. larvae</name>
    <dbReference type="NCBI Taxonomy" id="147375"/>
    <lineage>
        <taxon>Bacteria</taxon>
        <taxon>Bacillati</taxon>
        <taxon>Bacillota</taxon>
        <taxon>Bacilli</taxon>
        <taxon>Bacillales</taxon>
        <taxon>Paenibacillaceae</taxon>
        <taxon>Paenibacillus</taxon>
    </lineage>
</organism>
<sequence length="57" mass="6744">MKKELKRFIRDGVSETLKQKKTFDEEFTRVSDRIHTGREEMKKASKNRSLIQKVGGF</sequence>
<accession>A0A6C0QUB5</accession>
<evidence type="ECO:0000313" key="2">
    <source>
        <dbReference type="Proteomes" id="UP000464330"/>
    </source>
</evidence>
<dbReference type="EMBL" id="CP019717">
    <property type="protein sequence ID" value="QHZ52141.1"/>
    <property type="molecule type" value="Genomic_DNA"/>
</dbReference>
<evidence type="ECO:0000313" key="1">
    <source>
        <dbReference type="EMBL" id="QHZ52141.1"/>
    </source>
</evidence>
<dbReference type="Proteomes" id="UP000464330">
    <property type="component" value="Chromosome"/>
</dbReference>
<proteinExistence type="predicted"/>
<name>A0A6C0QUB5_9BACL</name>
<reference evidence="1 2" key="1">
    <citation type="journal article" date="2020" name="Int. J. Med. Microbiol.">
        <title>Discovery of Paenibacillus larvae ERIC V: Phenotypic and genomic comparison to genotypes ERIC I-IV reveal different inventories of virulence factors which correlate with epidemiological prevalences of American Foulbrood.</title>
        <authorList>
            <person name="Beims H."/>
            <person name="Bunk B."/>
            <person name="Erler S."/>
            <person name="Mohr K.I."/>
            <person name="Sproer C."/>
            <person name="Pradella S."/>
            <person name="Gunther G."/>
            <person name="Rohde M."/>
            <person name="von der Ohe W."/>
            <person name="Steinert M."/>
        </authorList>
    </citation>
    <scope>NUCLEOTIDE SEQUENCE [LARGE SCALE GENOMIC DNA]</scope>
    <source>
        <strain evidence="1">Eric_V</strain>
    </source>
</reference>
<gene>
    <name evidence="1" type="ORF">ERICV_03027</name>
</gene>